<evidence type="ECO:0000313" key="2">
    <source>
        <dbReference type="EMBL" id="HHM68489.1"/>
    </source>
</evidence>
<accession>A0A7C5VGV3</accession>
<proteinExistence type="predicted"/>
<keyword evidence="1" id="KW-0732">Signal</keyword>
<feature type="signal peptide" evidence="1">
    <location>
        <begin position="1"/>
        <end position="21"/>
    </location>
</feature>
<evidence type="ECO:0000256" key="1">
    <source>
        <dbReference type="SAM" id="SignalP"/>
    </source>
</evidence>
<feature type="chain" id="PRO_5028144330" evidence="1">
    <location>
        <begin position="22"/>
        <end position="530"/>
    </location>
</feature>
<comment type="caution">
    <text evidence="2">The sequence shown here is derived from an EMBL/GenBank/DDBJ whole genome shotgun (WGS) entry which is preliminary data.</text>
</comment>
<organism evidence="2">
    <name type="scientific">Thermus caliditerrae</name>
    <dbReference type="NCBI Taxonomy" id="1330700"/>
    <lineage>
        <taxon>Bacteria</taxon>
        <taxon>Thermotogati</taxon>
        <taxon>Deinococcota</taxon>
        <taxon>Deinococci</taxon>
        <taxon>Thermales</taxon>
        <taxon>Thermaceae</taxon>
        <taxon>Thermus</taxon>
    </lineage>
</organism>
<name>A0A7C5VGV3_9DEIN</name>
<sequence>MTSREKAKLAVAFLALSSALAGSRYEDGAAGGLPWLAPHVQRGVLPYVTVYRLDRMWEAKREEASRGSSTKSYEWHIPASTVEGSRAVSRDILLAWQRLEERGYWVTMTSINYSIGKTEAECIAREVIWNLLGYMLRLNPKKPEVKVGTPQTAFPKGYTPPLPLQPAASEGAHRIDWYSYYYSENARVPPWDYCWDAGWVSIPFFPMIPGWKLVTPLGLEITSPNYPNPLWINMGELEARARKGMERMTSRYVADYEIDIAKAIAPRGDPASFAASLKNLLSGTPGLDDPEVYLPTAWSSHGAGLGAVVTPVIRWGEIPQAAQDLQDILALYGRSNFGDDLLNTARYAYFQETIENLGRRLGISISLPTVTKTASDILKTALIGDKYRDDKARGIWPLEEAKRWFPPSLFQIHEALGYTTYHQVFGKVEATTLPDPKANWAPGEYAGVLFMRSLHIWHVPIIIDCRVPRPPFMPCPAYPDLANIRPIPIAPYTVFYGGPRYYWDWVSVPDSYPIPRVEGLPLPILPLPKR</sequence>
<gene>
    <name evidence="2" type="ORF">ENM28_07290</name>
</gene>
<dbReference type="AlphaFoldDB" id="A0A7C5VGV3"/>
<protein>
    <submittedName>
        <fullName evidence="2">Uncharacterized protein</fullName>
    </submittedName>
</protein>
<reference evidence="2" key="1">
    <citation type="journal article" date="2020" name="mSystems">
        <title>Genome- and Community-Level Interaction Insights into Carbon Utilization and Element Cycling Functions of Hydrothermarchaeota in Hydrothermal Sediment.</title>
        <authorList>
            <person name="Zhou Z."/>
            <person name="Liu Y."/>
            <person name="Xu W."/>
            <person name="Pan J."/>
            <person name="Luo Z.H."/>
            <person name="Li M."/>
        </authorList>
    </citation>
    <scope>NUCLEOTIDE SEQUENCE [LARGE SCALE GENOMIC DNA]</scope>
    <source>
        <strain evidence="2">SpSt-1071</strain>
    </source>
</reference>
<dbReference type="EMBL" id="DRXE01000259">
    <property type="protein sequence ID" value="HHM68489.1"/>
    <property type="molecule type" value="Genomic_DNA"/>
</dbReference>